<dbReference type="SUPFAM" id="SSF52047">
    <property type="entry name" value="RNI-like"/>
    <property type="match status" value="1"/>
</dbReference>
<keyword evidence="2" id="KW-1185">Reference proteome</keyword>
<dbReference type="Gene3D" id="3.80.10.10">
    <property type="entry name" value="Ribonuclease Inhibitor"/>
    <property type="match status" value="1"/>
</dbReference>
<proteinExistence type="predicted"/>
<organism evidence="1 2">
    <name type="scientific">Hamiltosporidium tvaerminnensis</name>
    <dbReference type="NCBI Taxonomy" id="1176355"/>
    <lineage>
        <taxon>Eukaryota</taxon>
        <taxon>Fungi</taxon>
        <taxon>Fungi incertae sedis</taxon>
        <taxon>Microsporidia</taxon>
        <taxon>Dubosqiidae</taxon>
        <taxon>Hamiltosporidium</taxon>
    </lineage>
</organism>
<dbReference type="VEuPathDB" id="MicrosporidiaDB:CWI38_1439p0010"/>
<gene>
    <name evidence="1" type="ORF">CWI38_1439p0010</name>
</gene>
<dbReference type="Proteomes" id="UP000292282">
    <property type="component" value="Unassembled WGS sequence"/>
</dbReference>
<sequence>MNVEAYIQSIVLKKTVETISFDRRRGLESGLNAEESWERASMGVIMRSEMHEEPIPPLKEAKTEEDGAKNFKPKYKAPFILQGGTTLEEPTNNINEESDLEEETKVVKEFTNTITIETLFHLIYILFSFKLISNVSGEKNIFKFQTNEDYEILFFYVKKDKNYAEYVCNEDYELKLLPDFNVDLDVDKHPFFIYGTENFITFEVFDHILSLNTSDKEYKKGIIECRYDLSYFLRLTKDISEASNELNGYQFKCMLMTLKNLKVLTLGFFNNLMITCEFYYGNLILSEGHGNYFDVSLLNNNIPYKNLLINSYKVFRSLENILKSSCILNTLRLLFNELNIKSLILNDFLCDEIISDDFAPIILSMFDFYSVKISNFRIQNSLEFLYCILIGIKKDIEILELVNIKSYRLNLNFFLKERKPRVLVLCEVNLIEYSSLVDDFPDFYEKLEFIDFRFVYLNSHWWNDFLQKANLNKIILYFDNSKSEKNFSDEFTKLKSHKNNILYLELIFNCYKITTDFCNSLLFFKNLKTLKLDRYIIDEDTGSYFYKAIECMKELEYLALCQLADITKPFDFLLNKFKIKSLFLQNISVDNDIILIQFLKKYLSISSCNSRTGYLSKLNSKCSLSLKRLSYRYGTIDFNDINKIGELKVLEELKIYGCKFLNYTFKDFINSCKFFKSLKNLKFWVLDMKNDDLLNLKRFRKLKKLSFRFTEFELLNIKNCLLSLSISQLQNLASNDVRNYKIFCRYLRESNLEDQYALKDSSNILGKLCIVFPSEKSITAGDNNTLHVT</sequence>
<dbReference type="EMBL" id="PITK01001439">
    <property type="protein sequence ID" value="TBU10998.1"/>
    <property type="molecule type" value="Genomic_DNA"/>
</dbReference>
<comment type="caution">
    <text evidence="1">The sequence shown here is derived from an EMBL/GenBank/DDBJ whole genome shotgun (WGS) entry which is preliminary data.</text>
</comment>
<evidence type="ECO:0000313" key="2">
    <source>
        <dbReference type="Proteomes" id="UP000292282"/>
    </source>
</evidence>
<evidence type="ECO:0008006" key="3">
    <source>
        <dbReference type="Google" id="ProtNLM"/>
    </source>
</evidence>
<dbReference type="InterPro" id="IPR032675">
    <property type="entry name" value="LRR_dom_sf"/>
</dbReference>
<protein>
    <recommendedName>
        <fullName evidence="3">Leucine-rich repeat-containing protein</fullName>
    </recommendedName>
</protein>
<dbReference type="OrthoDB" id="2191697at2759"/>
<reference evidence="1 2" key="1">
    <citation type="submission" date="2017-12" db="EMBL/GenBank/DDBJ databases">
        <authorList>
            <person name="Pombert J.-F."/>
            <person name="Haag K.L."/>
            <person name="Ebert D."/>
        </authorList>
    </citation>
    <scope>NUCLEOTIDE SEQUENCE [LARGE SCALE GENOMIC DNA]</scope>
    <source>
        <strain evidence="1">IL-G-3</strain>
    </source>
</reference>
<evidence type="ECO:0000313" key="1">
    <source>
        <dbReference type="EMBL" id="TBU10998.1"/>
    </source>
</evidence>
<accession>A0A4Q9LR77</accession>
<name>A0A4Q9LR77_9MICR</name>
<dbReference type="AlphaFoldDB" id="A0A4Q9LR77"/>